<feature type="transmembrane region" description="Helical" evidence="1">
    <location>
        <begin position="12"/>
        <end position="30"/>
    </location>
</feature>
<dbReference type="AlphaFoldDB" id="F8X523"/>
<proteinExistence type="predicted"/>
<keyword evidence="1" id="KW-1133">Transmembrane helix</keyword>
<keyword evidence="1" id="KW-0812">Transmembrane</keyword>
<gene>
    <name evidence="2" type="ORF">HMPREF9456_03332</name>
</gene>
<dbReference type="Proteomes" id="UP000006420">
    <property type="component" value="Unassembled WGS sequence"/>
</dbReference>
<keyword evidence="3" id="KW-1185">Reference proteome</keyword>
<evidence type="ECO:0000256" key="1">
    <source>
        <dbReference type="SAM" id="Phobius"/>
    </source>
</evidence>
<comment type="caution">
    <text evidence="2">The sequence shown here is derived from an EMBL/GenBank/DDBJ whole genome shotgun (WGS) entry which is preliminary data.</text>
</comment>
<name>F8X523_9BACT</name>
<protein>
    <submittedName>
        <fullName evidence="2">Uncharacterized protein</fullName>
    </submittedName>
</protein>
<accession>F8X523</accession>
<evidence type="ECO:0000313" key="3">
    <source>
        <dbReference type="Proteomes" id="UP000006420"/>
    </source>
</evidence>
<evidence type="ECO:0000313" key="2">
    <source>
        <dbReference type="EMBL" id="EGK04721.1"/>
    </source>
</evidence>
<dbReference type="EMBL" id="ADLW01000021">
    <property type="protein sequence ID" value="EGK04721.1"/>
    <property type="molecule type" value="Genomic_DNA"/>
</dbReference>
<dbReference type="HOGENOM" id="CLU_3373479_0_0_10"/>
<organism evidence="2 3">
    <name type="scientific">Dysgonomonas mossii DSM 22836</name>
    <dbReference type="NCBI Taxonomy" id="742767"/>
    <lineage>
        <taxon>Bacteria</taxon>
        <taxon>Pseudomonadati</taxon>
        <taxon>Bacteroidota</taxon>
        <taxon>Bacteroidia</taxon>
        <taxon>Bacteroidales</taxon>
        <taxon>Dysgonomonadaceae</taxon>
        <taxon>Dysgonomonas</taxon>
    </lineage>
</organism>
<sequence>MLDSIYSNLAETVLLLLVIRMAIDAIVSNIKKKK</sequence>
<keyword evidence="1" id="KW-0472">Membrane</keyword>
<reference evidence="2 3" key="1">
    <citation type="submission" date="2011-04" db="EMBL/GenBank/DDBJ databases">
        <title>The Genome Sequence of Dysgonomonas mossii DSM 22836.</title>
        <authorList>
            <consortium name="The Broad Institute Genome Sequencing Platform"/>
            <person name="Earl A."/>
            <person name="Ward D."/>
            <person name="Feldgarden M."/>
            <person name="Gevers D."/>
            <person name="Pudlo N."/>
            <person name="Martens E."/>
            <person name="Allen-Vercoe E."/>
            <person name="Young S.K."/>
            <person name="Zeng Q."/>
            <person name="Gargeya S."/>
            <person name="Fitzgerald M."/>
            <person name="Haas B."/>
            <person name="Abouelleil A."/>
            <person name="Alvarado L."/>
            <person name="Arachchi H.M."/>
            <person name="Berlin A."/>
            <person name="Brown A."/>
            <person name="Chapman S.B."/>
            <person name="Chen Z."/>
            <person name="Dunbar C."/>
            <person name="Freedman E."/>
            <person name="Gearin G."/>
            <person name="Gellesch M."/>
            <person name="Goldberg J."/>
            <person name="Griggs A."/>
            <person name="Gujja S."/>
            <person name="Heiman D."/>
            <person name="Howarth C."/>
            <person name="Larson L."/>
            <person name="Lui A."/>
            <person name="MacDonald P.J.P."/>
            <person name="Mehta T."/>
            <person name="Montmayeur A."/>
            <person name="Murphy C."/>
            <person name="Neiman D."/>
            <person name="Pearson M."/>
            <person name="Priest M."/>
            <person name="Roberts A."/>
            <person name="Saif S."/>
            <person name="Shea T."/>
            <person name="Shenoy N."/>
            <person name="Sisk P."/>
            <person name="Stolte C."/>
            <person name="Sykes S."/>
            <person name="Yandava C."/>
            <person name="Wortman J."/>
            <person name="Nusbaum C."/>
            <person name="Birren B."/>
        </authorList>
    </citation>
    <scope>NUCLEOTIDE SEQUENCE [LARGE SCALE GENOMIC DNA]</scope>
    <source>
        <strain evidence="2 3">DSM 22836</strain>
    </source>
</reference>